<reference evidence="2" key="1">
    <citation type="submission" date="2022-08" db="EMBL/GenBank/DDBJ databases">
        <title>A Global Phylogenomic Analysis of the Shiitake Genus Lentinula.</title>
        <authorList>
            <consortium name="DOE Joint Genome Institute"/>
            <person name="Sierra-Patev S."/>
            <person name="Min B."/>
            <person name="Naranjo-Ortiz M."/>
            <person name="Looney B."/>
            <person name="Konkel Z."/>
            <person name="Slot J.C."/>
            <person name="Sakamoto Y."/>
            <person name="Steenwyk J.L."/>
            <person name="Rokas A."/>
            <person name="Carro J."/>
            <person name="Camarero S."/>
            <person name="Ferreira P."/>
            <person name="Molpeceres G."/>
            <person name="Ruiz-Duenas F.J."/>
            <person name="Serrano A."/>
            <person name="Henrissat B."/>
            <person name="Drula E."/>
            <person name="Hughes K.W."/>
            <person name="Mata J.L."/>
            <person name="Ishikawa N.K."/>
            <person name="Vargas-Isla R."/>
            <person name="Ushijima S."/>
            <person name="Smith C.A."/>
            <person name="Ahrendt S."/>
            <person name="Andreopoulos W."/>
            <person name="He G."/>
            <person name="Labutti K."/>
            <person name="Lipzen A."/>
            <person name="Ng V."/>
            <person name="Riley R."/>
            <person name="Sandor L."/>
            <person name="Barry K."/>
            <person name="Martinez A.T."/>
            <person name="Xiao Y."/>
            <person name="Gibbons J.G."/>
            <person name="Terashima K."/>
            <person name="Grigoriev I.V."/>
            <person name="Hibbett D.S."/>
        </authorList>
    </citation>
    <scope>NUCLEOTIDE SEQUENCE</scope>
    <source>
        <strain evidence="2">RHP3577 ss4</strain>
    </source>
</reference>
<accession>A0ABQ8UY70</accession>
<evidence type="ECO:0000256" key="1">
    <source>
        <dbReference type="SAM" id="MobiDB-lite"/>
    </source>
</evidence>
<evidence type="ECO:0000313" key="2">
    <source>
        <dbReference type="EMBL" id="KAJ4465140.1"/>
    </source>
</evidence>
<comment type="caution">
    <text evidence="2">The sequence shown here is derived from an EMBL/GenBank/DDBJ whole genome shotgun (WGS) entry which is preliminary data.</text>
</comment>
<feature type="compositionally biased region" description="Basic and acidic residues" evidence="1">
    <location>
        <begin position="112"/>
        <end position="138"/>
    </location>
</feature>
<organism evidence="2 3">
    <name type="scientific">Lentinula lateritia</name>
    <dbReference type="NCBI Taxonomy" id="40482"/>
    <lineage>
        <taxon>Eukaryota</taxon>
        <taxon>Fungi</taxon>
        <taxon>Dikarya</taxon>
        <taxon>Basidiomycota</taxon>
        <taxon>Agaricomycotina</taxon>
        <taxon>Agaricomycetes</taxon>
        <taxon>Agaricomycetidae</taxon>
        <taxon>Agaricales</taxon>
        <taxon>Marasmiineae</taxon>
        <taxon>Omphalotaceae</taxon>
        <taxon>Lentinula</taxon>
    </lineage>
</organism>
<proteinExistence type="predicted"/>
<dbReference type="Proteomes" id="UP001150217">
    <property type="component" value="Unassembled WGS sequence"/>
</dbReference>
<gene>
    <name evidence="2" type="ORF">C8R41DRAFT_871949</name>
</gene>
<evidence type="ECO:0000313" key="3">
    <source>
        <dbReference type="Proteomes" id="UP001150217"/>
    </source>
</evidence>
<sequence>MYMKSVTKNTNYIDKNLTSCEFYDSGVWLTCSLNARIVLLIQEKTDENQNTLSLVERKQPVKPIPYDPLVTHIYIAKVAFTIDCNPKGMGGGVTGVRGKKRSKAEGGAQLVERARTTEVGRAGRESRGTNKEMKKRERLTVSGGDDAFCRVARLSREGNAAIFLEEMEWEDDS</sequence>
<protein>
    <submittedName>
        <fullName evidence="2">Uncharacterized protein</fullName>
    </submittedName>
</protein>
<keyword evidence="3" id="KW-1185">Reference proteome</keyword>
<name>A0ABQ8UY70_9AGAR</name>
<dbReference type="EMBL" id="JANVFT010000130">
    <property type="protein sequence ID" value="KAJ4465140.1"/>
    <property type="molecule type" value="Genomic_DNA"/>
</dbReference>
<feature type="region of interest" description="Disordered" evidence="1">
    <location>
        <begin position="93"/>
        <end position="138"/>
    </location>
</feature>